<evidence type="ECO:0000313" key="1">
    <source>
        <dbReference type="EMBL" id="SFR01916.1"/>
    </source>
</evidence>
<dbReference type="EMBL" id="FOYM01000007">
    <property type="protein sequence ID" value="SFR01916.1"/>
    <property type="molecule type" value="Genomic_DNA"/>
</dbReference>
<dbReference type="Pfam" id="PF01244">
    <property type="entry name" value="Peptidase_M19"/>
    <property type="match status" value="1"/>
</dbReference>
<dbReference type="PROSITE" id="PS51365">
    <property type="entry name" value="RENAL_DIPEPTIDASE_2"/>
    <property type="match status" value="1"/>
</dbReference>
<dbReference type="Proteomes" id="UP000199584">
    <property type="component" value="Unassembled WGS sequence"/>
</dbReference>
<dbReference type="InterPro" id="IPR032466">
    <property type="entry name" value="Metal_Hydrolase"/>
</dbReference>
<gene>
    <name evidence="1" type="ORF">SAMN05660706_10786</name>
</gene>
<sequence length="315" mass="34338">MTFNLMVDGHCDTLTAVESQNRTLGKKSPRGQLDLPRMLAGGVNVQFFAAFIAPEYKDRALKRCLQLIDTFHAEITRNQNSVELALNSGDICRIISAGKIAALLAIEGGEALAGDLAVLRIYHRLGVRSITLTWNGRNELGDGVGEGPNAGGLSVFGRSVVREMNRLGMLIDVAHLAEKGFWDVAETSRQPFAATHANCRALCDHPRNLTDGQIEHLARTGGVIGLTFVPEFVAEEKPDLESLLRHVDHIASRFGPQCIGLGSDFDGMDTFLADLRDVTCTPRLAESLLKRGYSCSEVSGIMGGNWLRLLERVIQ</sequence>
<dbReference type="PANTHER" id="PTHR10443">
    <property type="entry name" value="MICROSOMAL DIPEPTIDASE"/>
    <property type="match status" value="1"/>
</dbReference>
<protein>
    <submittedName>
        <fullName evidence="1">Membrane dipeptidase</fullName>
    </submittedName>
</protein>
<dbReference type="GO" id="GO:0006508">
    <property type="term" value="P:proteolysis"/>
    <property type="evidence" value="ECO:0007669"/>
    <property type="project" value="InterPro"/>
</dbReference>
<organism evidence="1 2">
    <name type="scientific">Desulfoscipio geothermicus DSM 3669</name>
    <dbReference type="NCBI Taxonomy" id="1121426"/>
    <lineage>
        <taxon>Bacteria</taxon>
        <taxon>Bacillati</taxon>
        <taxon>Bacillota</taxon>
        <taxon>Clostridia</taxon>
        <taxon>Eubacteriales</taxon>
        <taxon>Desulfallaceae</taxon>
        <taxon>Desulfoscipio</taxon>
    </lineage>
</organism>
<dbReference type="SUPFAM" id="SSF51556">
    <property type="entry name" value="Metallo-dependent hydrolases"/>
    <property type="match status" value="1"/>
</dbReference>
<accession>A0A1I6D8Y4</accession>
<dbReference type="CDD" id="cd01301">
    <property type="entry name" value="rDP_like"/>
    <property type="match status" value="1"/>
</dbReference>
<dbReference type="GO" id="GO:0070573">
    <property type="term" value="F:metallodipeptidase activity"/>
    <property type="evidence" value="ECO:0007669"/>
    <property type="project" value="InterPro"/>
</dbReference>
<proteinExistence type="predicted"/>
<name>A0A1I6D8Y4_9FIRM</name>
<reference evidence="2" key="1">
    <citation type="submission" date="2016-10" db="EMBL/GenBank/DDBJ databases">
        <authorList>
            <person name="Varghese N."/>
            <person name="Submissions S."/>
        </authorList>
    </citation>
    <scope>NUCLEOTIDE SEQUENCE [LARGE SCALE GENOMIC DNA]</scope>
    <source>
        <strain evidence="2">DSM 3669</strain>
    </source>
</reference>
<keyword evidence="2" id="KW-1185">Reference proteome</keyword>
<dbReference type="AlphaFoldDB" id="A0A1I6D8Y4"/>
<dbReference type="STRING" id="39060.SAMN05660706_10786"/>
<dbReference type="InterPro" id="IPR008257">
    <property type="entry name" value="Pept_M19"/>
</dbReference>
<dbReference type="RefSeq" id="WP_245779667.1">
    <property type="nucleotide sequence ID" value="NZ_FOYM01000007.1"/>
</dbReference>
<evidence type="ECO:0000313" key="2">
    <source>
        <dbReference type="Proteomes" id="UP000199584"/>
    </source>
</evidence>
<dbReference type="Gene3D" id="3.20.20.140">
    <property type="entry name" value="Metal-dependent hydrolases"/>
    <property type="match status" value="1"/>
</dbReference>
<dbReference type="PANTHER" id="PTHR10443:SF12">
    <property type="entry name" value="DIPEPTIDASE"/>
    <property type="match status" value="1"/>
</dbReference>